<reference evidence="2 3" key="1">
    <citation type="submission" date="2019-06" db="EMBL/GenBank/DDBJ databases">
        <title>Draft genome sequence of Miniimonas arenae KCTC 19750T isolated from sea sand.</title>
        <authorList>
            <person name="Park S.-J."/>
        </authorList>
    </citation>
    <scope>NUCLEOTIDE SEQUENCE [LARGE SCALE GENOMIC DNA]</scope>
    <source>
        <strain evidence="2 3">KCTC 19750</strain>
    </source>
</reference>
<feature type="transmembrane region" description="Helical" evidence="1">
    <location>
        <begin position="83"/>
        <end position="106"/>
    </location>
</feature>
<keyword evidence="1" id="KW-1133">Transmembrane helix</keyword>
<feature type="transmembrane region" description="Helical" evidence="1">
    <location>
        <begin position="44"/>
        <end position="63"/>
    </location>
</feature>
<dbReference type="OrthoDB" id="5072596at2"/>
<evidence type="ECO:0000256" key="1">
    <source>
        <dbReference type="SAM" id="Phobius"/>
    </source>
</evidence>
<keyword evidence="1" id="KW-0812">Transmembrane</keyword>
<dbReference type="Proteomes" id="UP000313849">
    <property type="component" value="Unassembled WGS sequence"/>
</dbReference>
<name>A0A5C5BB68_9MICO</name>
<keyword evidence="1" id="KW-0472">Membrane</keyword>
<sequence>MTSTVAPDVRRAHRLDPAHVVDVFVYVIVLNLAAQLVPQVIAESFAVSLAVAVVLKLVLEVVLRAKKAAIARLRSATTGAQRVVRALTLGVLLPGSKIVVLELIGFLFPEQVSLGGFWSVTGLIVALLLARRAVRWLLRVD</sequence>
<accession>A0A5C5BB68</accession>
<organism evidence="2 3">
    <name type="scientific">Miniimonas arenae</name>
    <dbReference type="NCBI Taxonomy" id="676201"/>
    <lineage>
        <taxon>Bacteria</taxon>
        <taxon>Bacillati</taxon>
        <taxon>Actinomycetota</taxon>
        <taxon>Actinomycetes</taxon>
        <taxon>Micrococcales</taxon>
        <taxon>Beutenbergiaceae</taxon>
        <taxon>Miniimonas</taxon>
    </lineage>
</organism>
<protein>
    <submittedName>
        <fullName evidence="2">Uncharacterized protein</fullName>
    </submittedName>
</protein>
<feature type="transmembrane region" description="Helical" evidence="1">
    <location>
        <begin position="112"/>
        <end position="130"/>
    </location>
</feature>
<keyword evidence="3" id="KW-1185">Reference proteome</keyword>
<dbReference type="RefSeq" id="WP_108719480.1">
    <property type="nucleotide sequence ID" value="NZ_VENP01000035.1"/>
</dbReference>
<gene>
    <name evidence="2" type="ORF">FH969_09980</name>
</gene>
<evidence type="ECO:0000313" key="2">
    <source>
        <dbReference type="EMBL" id="TNU73719.1"/>
    </source>
</evidence>
<dbReference type="EMBL" id="VENP01000035">
    <property type="protein sequence ID" value="TNU73719.1"/>
    <property type="molecule type" value="Genomic_DNA"/>
</dbReference>
<comment type="caution">
    <text evidence="2">The sequence shown here is derived from an EMBL/GenBank/DDBJ whole genome shotgun (WGS) entry which is preliminary data.</text>
</comment>
<evidence type="ECO:0000313" key="3">
    <source>
        <dbReference type="Proteomes" id="UP000313849"/>
    </source>
</evidence>
<feature type="transmembrane region" description="Helical" evidence="1">
    <location>
        <begin position="20"/>
        <end position="38"/>
    </location>
</feature>
<dbReference type="AlphaFoldDB" id="A0A5C5BB68"/>
<proteinExistence type="predicted"/>